<feature type="domain" description="AB hydrolase-1" evidence="11">
    <location>
        <begin position="269"/>
        <end position="389"/>
    </location>
</feature>
<keyword evidence="8 10" id="KW-0472">Membrane</keyword>
<dbReference type="GO" id="GO:0030148">
    <property type="term" value="P:sphingolipid biosynthetic process"/>
    <property type="evidence" value="ECO:0007669"/>
    <property type="project" value="TreeGrafter"/>
</dbReference>
<dbReference type="GO" id="GO:0019367">
    <property type="term" value="P:fatty acid elongation, saturated fatty acid"/>
    <property type="evidence" value="ECO:0007669"/>
    <property type="project" value="TreeGrafter"/>
</dbReference>
<name>A0AAW0S036_9HYPO</name>
<evidence type="ECO:0000256" key="1">
    <source>
        <dbReference type="ARBA" id="ARBA00004141"/>
    </source>
</evidence>
<feature type="transmembrane region" description="Helical" evidence="10">
    <location>
        <begin position="52"/>
        <end position="70"/>
    </location>
</feature>
<dbReference type="PANTHER" id="PTHR11157">
    <property type="entry name" value="FATTY ACID ACYL TRANSFERASE-RELATED"/>
    <property type="match status" value="1"/>
</dbReference>
<comment type="catalytic activity">
    <reaction evidence="10">
        <text>an acyl-CoA + malonyl-CoA + H(+) = a 3-oxoacyl-CoA + CO2 + CoA</text>
        <dbReference type="Rhea" id="RHEA:50252"/>
        <dbReference type="ChEBI" id="CHEBI:15378"/>
        <dbReference type="ChEBI" id="CHEBI:16526"/>
        <dbReference type="ChEBI" id="CHEBI:57287"/>
        <dbReference type="ChEBI" id="CHEBI:57384"/>
        <dbReference type="ChEBI" id="CHEBI:58342"/>
        <dbReference type="ChEBI" id="CHEBI:90726"/>
    </reaction>
    <physiologicalReaction direction="left-to-right" evidence="10">
        <dbReference type="Rhea" id="RHEA:50253"/>
    </physiologicalReaction>
</comment>
<evidence type="ECO:0000256" key="2">
    <source>
        <dbReference type="ARBA" id="ARBA00022516"/>
    </source>
</evidence>
<evidence type="ECO:0000313" key="13">
    <source>
        <dbReference type="Proteomes" id="UP001397290"/>
    </source>
</evidence>
<feature type="transmembrane region" description="Helical" evidence="10">
    <location>
        <begin position="214"/>
        <end position="238"/>
    </location>
</feature>
<gene>
    <name evidence="12" type="ORF">G3M48_000830</name>
</gene>
<feature type="transmembrane region" description="Helical" evidence="10">
    <location>
        <begin position="185"/>
        <end position="207"/>
    </location>
</feature>
<comment type="subcellular location">
    <subcellularLocation>
        <location evidence="1">Membrane</location>
        <topology evidence="1">Multi-pass membrane protein</topology>
    </subcellularLocation>
</comment>
<keyword evidence="13" id="KW-1185">Reference proteome</keyword>
<dbReference type="GO" id="GO:0034625">
    <property type="term" value="P:fatty acid elongation, monounsaturated fatty acid"/>
    <property type="evidence" value="ECO:0007669"/>
    <property type="project" value="TreeGrafter"/>
</dbReference>
<dbReference type="GO" id="GO:0009922">
    <property type="term" value="F:fatty acid elongase activity"/>
    <property type="evidence" value="ECO:0007669"/>
    <property type="project" value="InterPro"/>
</dbReference>
<dbReference type="AlphaFoldDB" id="A0AAW0S036"/>
<dbReference type="Pfam" id="PF12697">
    <property type="entry name" value="Abhydrolase_6"/>
    <property type="match status" value="1"/>
</dbReference>
<evidence type="ECO:0000256" key="10">
    <source>
        <dbReference type="RuleBase" id="RU361115"/>
    </source>
</evidence>
<dbReference type="InterPro" id="IPR000073">
    <property type="entry name" value="AB_hydrolase_1"/>
</dbReference>
<dbReference type="GO" id="GO:0034626">
    <property type="term" value="P:fatty acid elongation, polyunsaturated fatty acid"/>
    <property type="evidence" value="ECO:0007669"/>
    <property type="project" value="TreeGrafter"/>
</dbReference>
<feature type="transmembrane region" description="Helical" evidence="10">
    <location>
        <begin position="91"/>
        <end position="113"/>
    </location>
</feature>
<accession>A0AAW0S036</accession>
<dbReference type="Pfam" id="PF01151">
    <property type="entry name" value="ELO"/>
    <property type="match status" value="1"/>
</dbReference>
<evidence type="ECO:0000256" key="6">
    <source>
        <dbReference type="ARBA" id="ARBA00022989"/>
    </source>
</evidence>
<evidence type="ECO:0000256" key="7">
    <source>
        <dbReference type="ARBA" id="ARBA00023098"/>
    </source>
</evidence>
<dbReference type="InterPro" id="IPR002076">
    <property type="entry name" value="ELO_fam"/>
</dbReference>
<dbReference type="Proteomes" id="UP001397290">
    <property type="component" value="Unassembled WGS sequence"/>
</dbReference>
<sequence length="511" mass="55266">MLLWNLAIPAEFSKITSAGNLPIIPPPTAEFSITRPFNIPDSVFKATMKPQFPITAALLYVVAVVALNKYNRLRDTKPWPISTKPWFSKFVIMHNSLLAVYSAWTFCGMVGVLRRTLVSPGGAEGLSATYDSLCRIHGPAGLGRSIYFDETLGRWTSVDAELSFAAMNGTYPLSMPSGRIWSEGMAYYGWLFYVSKVYEFLDTFIILAKDSLALFRILILIMHVKMATTAALAGLILATTFADGKALQTTIGKHNDFSCQPSADHPSPVVLLHGLGATYYDDLHVLEAFLQSRGFCTFSLTYGALEGRPLLGGFAPIDKSSRQIADFIHEVHAKTAGHGGTRKIDLVGHSEGGFQSLYVPKFREGVAALVDHIVAIAPPTHGTPIANLLTLSPLLGRDAGLLELIGCAACHEISVGGASVAKLNDGKAIVQPGNKVTVIISGLDVLVIPPTTAFIYEDGVDNICVQDYCPLDLVGHISETYDVNIWNLVLNSLENQVGRKFPCLVGGLPIK</sequence>
<evidence type="ECO:0000256" key="4">
    <source>
        <dbReference type="ARBA" id="ARBA00022692"/>
    </source>
</evidence>
<proteinExistence type="inferred from homology"/>
<comment type="caution">
    <text evidence="12">The sequence shown here is derived from an EMBL/GenBank/DDBJ whole genome shotgun (WGS) entry which is preliminary data.</text>
</comment>
<dbReference type="EMBL" id="JAAHCF010000120">
    <property type="protein sequence ID" value="KAK8147879.1"/>
    <property type="molecule type" value="Genomic_DNA"/>
</dbReference>
<comment type="caution">
    <text evidence="10">Lacks conserved residue(s) required for the propagation of feature annotation.</text>
</comment>
<protein>
    <recommendedName>
        <fullName evidence="10">Elongation of fatty acids protein</fullName>
        <ecNumber evidence="10">2.3.1.-</ecNumber>
    </recommendedName>
</protein>
<dbReference type="GO" id="GO:0042761">
    <property type="term" value="P:very long-chain fatty acid biosynthetic process"/>
    <property type="evidence" value="ECO:0007669"/>
    <property type="project" value="TreeGrafter"/>
</dbReference>
<keyword evidence="4 10" id="KW-0812">Transmembrane</keyword>
<dbReference type="GO" id="GO:0005789">
    <property type="term" value="C:endoplasmic reticulum membrane"/>
    <property type="evidence" value="ECO:0007669"/>
    <property type="project" value="TreeGrafter"/>
</dbReference>
<dbReference type="Gene3D" id="3.40.50.1820">
    <property type="entry name" value="alpha/beta hydrolase"/>
    <property type="match status" value="1"/>
</dbReference>
<dbReference type="PANTHER" id="PTHR11157:SF169">
    <property type="entry name" value="ELONGATION OF FATTY ACIDS PROTEIN"/>
    <property type="match status" value="1"/>
</dbReference>
<dbReference type="InterPro" id="IPR029058">
    <property type="entry name" value="AB_hydrolase_fold"/>
</dbReference>
<dbReference type="SUPFAM" id="SSF53474">
    <property type="entry name" value="alpha/beta-Hydrolases"/>
    <property type="match status" value="1"/>
</dbReference>
<organism evidence="12 13">
    <name type="scientific">Beauveria asiatica</name>
    <dbReference type="NCBI Taxonomy" id="1069075"/>
    <lineage>
        <taxon>Eukaryota</taxon>
        <taxon>Fungi</taxon>
        <taxon>Dikarya</taxon>
        <taxon>Ascomycota</taxon>
        <taxon>Pezizomycotina</taxon>
        <taxon>Sordariomycetes</taxon>
        <taxon>Hypocreomycetidae</taxon>
        <taxon>Hypocreales</taxon>
        <taxon>Cordycipitaceae</taxon>
        <taxon>Beauveria</taxon>
    </lineage>
</organism>
<keyword evidence="7 10" id="KW-0443">Lipid metabolism</keyword>
<evidence type="ECO:0000256" key="5">
    <source>
        <dbReference type="ARBA" id="ARBA00022832"/>
    </source>
</evidence>
<keyword evidence="6 10" id="KW-1133">Transmembrane helix</keyword>
<evidence type="ECO:0000256" key="9">
    <source>
        <dbReference type="ARBA" id="ARBA00023160"/>
    </source>
</evidence>
<evidence type="ECO:0000259" key="11">
    <source>
        <dbReference type="Pfam" id="PF12697"/>
    </source>
</evidence>
<evidence type="ECO:0000313" key="12">
    <source>
        <dbReference type="EMBL" id="KAK8147879.1"/>
    </source>
</evidence>
<evidence type="ECO:0000256" key="3">
    <source>
        <dbReference type="ARBA" id="ARBA00022679"/>
    </source>
</evidence>
<evidence type="ECO:0000256" key="8">
    <source>
        <dbReference type="ARBA" id="ARBA00023136"/>
    </source>
</evidence>
<keyword evidence="3 10" id="KW-0808">Transferase</keyword>
<comment type="similarity">
    <text evidence="10">Belongs to the ELO family.</text>
</comment>
<reference evidence="12 13" key="1">
    <citation type="submission" date="2020-02" db="EMBL/GenBank/DDBJ databases">
        <title>Comparative genomics of the hypocrealean fungal genus Beauvera.</title>
        <authorList>
            <person name="Showalter D.N."/>
            <person name="Bushley K.E."/>
            <person name="Rehner S.A."/>
        </authorList>
    </citation>
    <scope>NUCLEOTIDE SEQUENCE [LARGE SCALE GENOMIC DNA]</scope>
    <source>
        <strain evidence="12 13">ARSEF4384</strain>
    </source>
</reference>
<keyword evidence="5 10" id="KW-0276">Fatty acid metabolism</keyword>
<dbReference type="EC" id="2.3.1.-" evidence="10"/>
<keyword evidence="2 10" id="KW-0444">Lipid biosynthesis</keyword>
<keyword evidence="9 10" id="KW-0275">Fatty acid biosynthesis</keyword>